<feature type="compositionally biased region" description="Pro residues" evidence="1">
    <location>
        <begin position="18"/>
        <end position="28"/>
    </location>
</feature>
<proteinExistence type="predicted"/>
<evidence type="ECO:0000313" key="3">
    <source>
        <dbReference type="Proteomes" id="UP001271007"/>
    </source>
</evidence>
<reference evidence="2" key="1">
    <citation type="submission" date="2023-04" db="EMBL/GenBank/DDBJ databases">
        <title>Black Yeasts Isolated from many extreme environments.</title>
        <authorList>
            <person name="Coleine C."/>
            <person name="Stajich J.E."/>
            <person name="Selbmann L."/>
        </authorList>
    </citation>
    <scope>NUCLEOTIDE SEQUENCE</scope>
    <source>
        <strain evidence="2">CCFEE 5312</strain>
    </source>
</reference>
<feature type="region of interest" description="Disordered" evidence="1">
    <location>
        <begin position="89"/>
        <end position="124"/>
    </location>
</feature>
<dbReference type="AlphaFoldDB" id="A0AAJ0GIH5"/>
<feature type="compositionally biased region" description="Pro residues" evidence="1">
    <location>
        <begin position="98"/>
        <end position="108"/>
    </location>
</feature>
<keyword evidence="3" id="KW-1185">Reference proteome</keyword>
<accession>A0AAJ0GIH5</accession>
<dbReference type="Proteomes" id="UP001271007">
    <property type="component" value="Unassembled WGS sequence"/>
</dbReference>
<comment type="caution">
    <text evidence="2">The sequence shown here is derived from an EMBL/GenBank/DDBJ whole genome shotgun (WGS) entry which is preliminary data.</text>
</comment>
<evidence type="ECO:0000313" key="2">
    <source>
        <dbReference type="EMBL" id="KAK3058211.1"/>
    </source>
</evidence>
<protein>
    <submittedName>
        <fullName evidence="2">Uncharacterized protein</fullName>
    </submittedName>
</protein>
<sequence length="267" mass="30513">MPSKQVRYWRADGGYQDVPPPPPPPQVPQPMRMYWIQTPYGWQMSPYCQPQCPPGYSPYPTPQELPPAYQQCAPQRFVQGPIPIAGLCTPPPDYRKLSPPPPALPSPPMHEKKEEDGEEDDESEVVEIVEVKKKKKQHNEAAPPKLVKHGNYMYDKAHTMVHIFNKAAPVWTDKYRKEKLRFKMFKVSVNFTPRMIIENVLRTVDNSCKAWAVTEAIERGAGGWDKGSTVLYDSDKSKGTLKSMGWTKKRGDVLPPVWMVIHTIDFK</sequence>
<gene>
    <name evidence="2" type="ORF">LTR09_001289</name>
</gene>
<name>A0AAJ0GIH5_9PEZI</name>
<feature type="region of interest" description="Disordered" evidence="1">
    <location>
        <begin position="1"/>
        <end position="30"/>
    </location>
</feature>
<evidence type="ECO:0000256" key="1">
    <source>
        <dbReference type="SAM" id="MobiDB-lite"/>
    </source>
</evidence>
<organism evidence="2 3">
    <name type="scientific">Extremus antarcticus</name>
    <dbReference type="NCBI Taxonomy" id="702011"/>
    <lineage>
        <taxon>Eukaryota</taxon>
        <taxon>Fungi</taxon>
        <taxon>Dikarya</taxon>
        <taxon>Ascomycota</taxon>
        <taxon>Pezizomycotina</taxon>
        <taxon>Dothideomycetes</taxon>
        <taxon>Dothideomycetidae</taxon>
        <taxon>Mycosphaerellales</taxon>
        <taxon>Extremaceae</taxon>
        <taxon>Extremus</taxon>
    </lineage>
</organism>
<dbReference type="EMBL" id="JAWDJX010000002">
    <property type="protein sequence ID" value="KAK3058211.1"/>
    <property type="molecule type" value="Genomic_DNA"/>
</dbReference>